<accession>A0A0G2I024</accession>
<dbReference type="EMBL" id="LCZI01000896">
    <property type="protein sequence ID" value="KKZ63922.1"/>
    <property type="molecule type" value="Genomic_DNA"/>
</dbReference>
<evidence type="ECO:0000313" key="2">
    <source>
        <dbReference type="Proteomes" id="UP000034164"/>
    </source>
</evidence>
<protein>
    <submittedName>
        <fullName evidence="1">Uncharacterized protein</fullName>
    </submittedName>
</protein>
<dbReference type="AlphaFoldDB" id="A0A0G2I024"/>
<reference evidence="2" key="1">
    <citation type="journal article" date="2015" name="PLoS Genet.">
        <title>The dynamic genome and transcriptome of the human fungal pathogen Blastomyces and close relative Emmonsia.</title>
        <authorList>
            <person name="Munoz J.F."/>
            <person name="Gauthier G.M."/>
            <person name="Desjardins C.A."/>
            <person name="Gallo J.E."/>
            <person name="Holder J."/>
            <person name="Sullivan T.D."/>
            <person name="Marty A.J."/>
            <person name="Carmen J.C."/>
            <person name="Chen Z."/>
            <person name="Ding L."/>
            <person name="Gujja S."/>
            <person name="Magrini V."/>
            <person name="Misas E."/>
            <person name="Mitreva M."/>
            <person name="Priest M."/>
            <person name="Saif S."/>
            <person name="Whiston E.A."/>
            <person name="Young S."/>
            <person name="Zeng Q."/>
            <person name="Goldman W.E."/>
            <person name="Mardis E.R."/>
            <person name="Taylor J.W."/>
            <person name="McEwen J.G."/>
            <person name="Clay O.K."/>
            <person name="Klein B.S."/>
            <person name="Cuomo C.A."/>
        </authorList>
    </citation>
    <scope>NUCLEOTIDE SEQUENCE [LARGE SCALE GENOMIC DNA]</scope>
    <source>
        <strain evidence="2">UAMH 3008</strain>
    </source>
</reference>
<organism evidence="1 2">
    <name type="scientific">[Emmonsia] crescens</name>
    <dbReference type="NCBI Taxonomy" id="73230"/>
    <lineage>
        <taxon>Eukaryota</taxon>
        <taxon>Fungi</taxon>
        <taxon>Dikarya</taxon>
        <taxon>Ascomycota</taxon>
        <taxon>Pezizomycotina</taxon>
        <taxon>Eurotiomycetes</taxon>
        <taxon>Eurotiomycetidae</taxon>
        <taxon>Onygenales</taxon>
        <taxon>Ajellomycetaceae</taxon>
        <taxon>Emergomyces</taxon>
    </lineage>
</organism>
<gene>
    <name evidence="1" type="ORF">EMCG_01780</name>
</gene>
<name>A0A0G2I024_9EURO</name>
<dbReference type="OrthoDB" id="4187030at2759"/>
<comment type="caution">
    <text evidence="1">The sequence shown here is derived from an EMBL/GenBank/DDBJ whole genome shotgun (WGS) entry which is preliminary data.</text>
</comment>
<dbReference type="VEuPathDB" id="FungiDB:EMCG_01780"/>
<sequence length="232" mass="27278">MAGRSTPRSTVRLSRPCDWKLWYQHTLGEAANNKVLDFIDLNKPDLFTELEAPKEPQDPQEATIQTMLEYDMDFTQWIIEDAQYEMLHDGISRIRSLIWRTVDANELVRVPNEVLDVKEIIRSLKDRLCPTISEYQSDVRTRYQTLCRAPKRRGIEKWLNEWSLIEDDIKHANITGQFNLKIDFLNANLAINSGYAQAWALDVRRNKDTISFTNLVNDFKGRYREMGILKRR</sequence>
<proteinExistence type="predicted"/>
<dbReference type="Proteomes" id="UP000034164">
    <property type="component" value="Unassembled WGS sequence"/>
</dbReference>
<evidence type="ECO:0000313" key="1">
    <source>
        <dbReference type="EMBL" id="KKZ63922.1"/>
    </source>
</evidence>